<feature type="non-terminal residue" evidence="2">
    <location>
        <position position="1"/>
    </location>
</feature>
<dbReference type="Proteomes" id="UP001239994">
    <property type="component" value="Unassembled WGS sequence"/>
</dbReference>
<accession>A0AAD8Z0A8</accession>
<organism evidence="2 3">
    <name type="scientific">Electrophorus voltai</name>
    <dbReference type="NCBI Taxonomy" id="2609070"/>
    <lineage>
        <taxon>Eukaryota</taxon>
        <taxon>Metazoa</taxon>
        <taxon>Chordata</taxon>
        <taxon>Craniata</taxon>
        <taxon>Vertebrata</taxon>
        <taxon>Euteleostomi</taxon>
        <taxon>Actinopterygii</taxon>
        <taxon>Neopterygii</taxon>
        <taxon>Teleostei</taxon>
        <taxon>Ostariophysi</taxon>
        <taxon>Gymnotiformes</taxon>
        <taxon>Gymnotoidei</taxon>
        <taxon>Gymnotidae</taxon>
        <taxon>Electrophorus</taxon>
    </lineage>
</organism>
<dbReference type="GO" id="GO:0008168">
    <property type="term" value="F:methyltransferase activity"/>
    <property type="evidence" value="ECO:0007669"/>
    <property type="project" value="InterPro"/>
</dbReference>
<reference evidence="2" key="1">
    <citation type="submission" date="2023-03" db="EMBL/GenBank/DDBJ databases">
        <title>Electrophorus voltai genome.</title>
        <authorList>
            <person name="Bian C."/>
        </authorList>
    </citation>
    <scope>NUCLEOTIDE SEQUENCE</scope>
    <source>
        <strain evidence="2">CB-2022</strain>
        <tissue evidence="2">Muscle</tissue>
    </source>
</reference>
<gene>
    <name evidence="2" type="ORF">P4O66_014520</name>
</gene>
<evidence type="ECO:0000313" key="3">
    <source>
        <dbReference type="Proteomes" id="UP001239994"/>
    </source>
</evidence>
<evidence type="ECO:0000259" key="1">
    <source>
        <dbReference type="Pfam" id="PF09004"/>
    </source>
</evidence>
<keyword evidence="3" id="KW-1185">Reference proteome</keyword>
<dbReference type="GO" id="GO:0016706">
    <property type="term" value="F:2-oxoglutarate-dependent dioxygenase activity"/>
    <property type="evidence" value="ECO:0007669"/>
    <property type="project" value="InterPro"/>
</dbReference>
<dbReference type="EMBL" id="JAROKS010000021">
    <property type="protein sequence ID" value="KAK1790663.1"/>
    <property type="molecule type" value="Genomic_DNA"/>
</dbReference>
<name>A0AAD8Z0A8_9TELE</name>
<evidence type="ECO:0000313" key="2">
    <source>
        <dbReference type="EMBL" id="KAK1790663.1"/>
    </source>
</evidence>
<dbReference type="InterPro" id="IPR015095">
    <property type="entry name" value="AlkB_hom8_N"/>
</dbReference>
<protein>
    <recommendedName>
        <fullName evidence="1">Alkylated DNA repair protein AlkB homologue 8 N-terminal domain-containing protein</fullName>
    </recommendedName>
</protein>
<dbReference type="PANTHER" id="PTHR47510">
    <property type="entry name" value="REVERSE TRANSCRIPTASE DOMAIN-CONTAINING PROTEIN"/>
    <property type="match status" value="1"/>
</dbReference>
<proteinExistence type="predicted"/>
<comment type="caution">
    <text evidence="2">The sequence shown here is derived from an EMBL/GenBank/DDBJ whole genome shotgun (WGS) entry which is preliminary data.</text>
</comment>
<dbReference type="Pfam" id="PF09004">
    <property type="entry name" value="ALKBH8_N"/>
    <property type="match status" value="1"/>
</dbReference>
<dbReference type="AlphaFoldDB" id="A0AAD8Z0A8"/>
<sequence length="291" mass="32633">MRSHNLPHQGKEDTRSLLNPIQGQLEGTSSSTICTDDVSELMEAVLGFIGKLVDDTIPRATIKKFPNQKPWVDKTIRETLNSRTAAYNTGIISGNMDKYKAVSYGVCRKAAGSDGICGRVLKACADQLAPVFTDIFNLSLTHGIILLQMVHHCPCHEDTSAFLSQRLPPCCPHIGHDEDLSWSHYTNSLAKKAHQHLYHLRRLRDFGLSSKVLRNFYTCTIESIPTGDITVWFGNCTKQNRQALQSVICSAEHITHTELPDLQIIYYKRCQTKARRIVKDPTHPISLLRPG</sequence>
<dbReference type="PANTHER" id="PTHR47510:SF3">
    <property type="entry name" value="ENDO_EXONUCLEASE_PHOSPHATASE DOMAIN-CONTAINING PROTEIN"/>
    <property type="match status" value="1"/>
</dbReference>
<feature type="domain" description="Alkylated DNA repair protein AlkB homologue 8 N-terminal" evidence="1">
    <location>
        <begin position="182"/>
        <end position="223"/>
    </location>
</feature>